<evidence type="ECO:0000313" key="1">
    <source>
        <dbReference type="EMBL" id="ABY63283.1"/>
    </source>
</evidence>
<dbReference type="Proteomes" id="UP000002421">
    <property type="component" value="Segment"/>
</dbReference>
<name>B3FJW8_BP201</name>
<dbReference type="OrthoDB" id="41540at10239"/>
<dbReference type="KEGG" id="vg:6372267"/>
<organismHost>
    <name type="scientific">Pseudomonas chlororaphis</name>
    <dbReference type="NCBI Taxonomy" id="587753"/>
</organismHost>
<proteinExistence type="predicted"/>
<accession>B3FJW8</accession>
<dbReference type="EMBL" id="EU197055">
    <property type="protein sequence ID" value="ABY63283.1"/>
    <property type="molecule type" value="Genomic_DNA"/>
</dbReference>
<gene>
    <name evidence="1" type="ORF">201phi2-1p460</name>
</gene>
<reference evidence="1 2" key="1">
    <citation type="journal article" date="2008" name="Virology">
        <title>Characterization of Pseudomonas chlororaphis myovirus 201varphi2-1 via genomic sequencing, mass spectrometry, and electron microscopy.</title>
        <authorList>
            <person name="Thomas J.A."/>
            <person name="Rolando M.R."/>
            <person name="Carroll C.A."/>
            <person name="Shen P.S."/>
            <person name="Belnap D.M."/>
            <person name="Weintraub S.T."/>
            <person name="Serwer P."/>
            <person name="Hardies S.C."/>
        </authorList>
    </citation>
    <scope>NUCLEOTIDE SEQUENCE</scope>
</reference>
<evidence type="ECO:0000313" key="2">
    <source>
        <dbReference type="Proteomes" id="UP000002421"/>
    </source>
</evidence>
<dbReference type="RefSeq" id="YP_001957179.1">
    <property type="nucleotide sequence ID" value="NC_010821.1"/>
</dbReference>
<sequence>MTEIKQLDLSILKREQFENKRSYDNAVWYLEHLNDLVMLHNSGYILFYKDRIFIPELKVSYYAVDDAPFDGEDGEFEKTGEVRFIGFGPAGLIGITRCLKKGRIYVSKREAKEYLKAIQVVHKPDFHNFLDL</sequence>
<keyword evidence="2" id="KW-1185">Reference proteome</keyword>
<protein>
    <submittedName>
        <fullName evidence="1">Uncharacterized protein</fullName>
    </submittedName>
</protein>
<organism evidence="1 2">
    <name type="scientific">Pseudomonas phage 201phi2-1</name>
    <name type="common">Pseudomonas chlororaphis phage 201phi2-1</name>
    <dbReference type="NCBI Taxonomy" id="198110"/>
    <lineage>
        <taxon>Viruses</taxon>
        <taxon>Duplodnaviria</taxon>
        <taxon>Heunggongvirae</taxon>
        <taxon>Uroviricota</taxon>
        <taxon>Caudoviricetes</taxon>
        <taxon>Chimalliviridae</taxon>
        <taxon>Serwervirus</taxon>
        <taxon>Serwervirus 201phi21</taxon>
    </lineage>
</organism>